<sequence>MKKVLGILMLVTIFGVMFAYTVLIIGWAGAFLAWAGAIGLSALIVTGIILSCE</sequence>
<keyword evidence="1" id="KW-0812">Transmembrane</keyword>
<gene>
    <name evidence="2" type="ORF">LCGC14_0890040</name>
</gene>
<dbReference type="AlphaFoldDB" id="A0A0F9P4C3"/>
<name>A0A0F9P4C3_9ZZZZ</name>
<keyword evidence="1" id="KW-0472">Membrane</keyword>
<organism evidence="2">
    <name type="scientific">marine sediment metagenome</name>
    <dbReference type="NCBI Taxonomy" id="412755"/>
    <lineage>
        <taxon>unclassified sequences</taxon>
        <taxon>metagenomes</taxon>
        <taxon>ecological metagenomes</taxon>
    </lineage>
</organism>
<proteinExistence type="predicted"/>
<protein>
    <submittedName>
        <fullName evidence="2">Uncharacterized protein</fullName>
    </submittedName>
</protein>
<keyword evidence="1" id="KW-1133">Transmembrane helix</keyword>
<accession>A0A0F9P4C3</accession>
<dbReference type="EMBL" id="LAZR01002846">
    <property type="protein sequence ID" value="KKN24914.1"/>
    <property type="molecule type" value="Genomic_DNA"/>
</dbReference>
<comment type="caution">
    <text evidence="2">The sequence shown here is derived from an EMBL/GenBank/DDBJ whole genome shotgun (WGS) entry which is preliminary data.</text>
</comment>
<feature type="transmembrane region" description="Helical" evidence="1">
    <location>
        <begin position="7"/>
        <end position="25"/>
    </location>
</feature>
<evidence type="ECO:0000313" key="2">
    <source>
        <dbReference type="EMBL" id="KKN24914.1"/>
    </source>
</evidence>
<reference evidence="2" key="1">
    <citation type="journal article" date="2015" name="Nature">
        <title>Complex archaea that bridge the gap between prokaryotes and eukaryotes.</title>
        <authorList>
            <person name="Spang A."/>
            <person name="Saw J.H."/>
            <person name="Jorgensen S.L."/>
            <person name="Zaremba-Niedzwiedzka K."/>
            <person name="Martijn J."/>
            <person name="Lind A.E."/>
            <person name="van Eijk R."/>
            <person name="Schleper C."/>
            <person name="Guy L."/>
            <person name="Ettema T.J."/>
        </authorList>
    </citation>
    <scope>NUCLEOTIDE SEQUENCE</scope>
</reference>
<feature type="transmembrane region" description="Helical" evidence="1">
    <location>
        <begin position="31"/>
        <end position="52"/>
    </location>
</feature>
<evidence type="ECO:0000256" key="1">
    <source>
        <dbReference type="SAM" id="Phobius"/>
    </source>
</evidence>